<dbReference type="Proteomes" id="UP000518911">
    <property type="component" value="Unassembled WGS sequence"/>
</dbReference>
<dbReference type="EMBL" id="VZUJ01087137">
    <property type="protein sequence ID" value="NXV78413.1"/>
    <property type="molecule type" value="Genomic_DNA"/>
</dbReference>
<dbReference type="PRINTS" id="PR00315">
    <property type="entry name" value="ELONGATNFCT"/>
</dbReference>
<feature type="domain" description="Tr-type G" evidence="7">
    <location>
        <begin position="626"/>
        <end position="842"/>
    </location>
</feature>
<keyword evidence="9" id="KW-1185">Reference proteome</keyword>
<dbReference type="GO" id="GO:0003743">
    <property type="term" value="F:translation initiation factor activity"/>
    <property type="evidence" value="ECO:0007669"/>
    <property type="project" value="UniProtKB-KW"/>
</dbReference>
<dbReference type="PROSITE" id="PS51722">
    <property type="entry name" value="G_TR_2"/>
    <property type="match status" value="1"/>
</dbReference>
<keyword evidence="4" id="KW-0648">Protein biosynthesis</keyword>
<keyword evidence="5" id="KW-0342">GTP-binding</keyword>
<feature type="compositionally biased region" description="Basic and acidic residues" evidence="6">
    <location>
        <begin position="509"/>
        <end position="525"/>
    </location>
</feature>
<feature type="non-terminal residue" evidence="8">
    <location>
        <position position="1002"/>
    </location>
</feature>
<feature type="region of interest" description="Disordered" evidence="6">
    <location>
        <begin position="15"/>
        <end position="622"/>
    </location>
</feature>
<dbReference type="CDD" id="cd01887">
    <property type="entry name" value="IF2_eIF5B"/>
    <property type="match status" value="1"/>
</dbReference>
<dbReference type="NCBIfam" id="TIGR00231">
    <property type="entry name" value="small_GTP"/>
    <property type="match status" value="1"/>
</dbReference>
<dbReference type="InterPro" id="IPR027417">
    <property type="entry name" value="P-loop_NTPase"/>
</dbReference>
<dbReference type="GO" id="GO:0003924">
    <property type="term" value="F:GTPase activity"/>
    <property type="evidence" value="ECO:0007669"/>
    <property type="project" value="InterPro"/>
</dbReference>
<feature type="compositionally biased region" description="Basic residues" evidence="6">
    <location>
        <begin position="84"/>
        <end position="93"/>
    </location>
</feature>
<name>A0A7L3WQX6_9GRUI</name>
<dbReference type="SUPFAM" id="SSF52156">
    <property type="entry name" value="Initiation factor IF2/eIF5b, domain 3"/>
    <property type="match status" value="1"/>
</dbReference>
<feature type="compositionally biased region" description="Basic and acidic residues" evidence="6">
    <location>
        <begin position="613"/>
        <end position="622"/>
    </location>
</feature>
<organism evidence="8 9">
    <name type="scientific">Atlantisia rogersi</name>
    <name type="common">Inaccessible Island rail</name>
    <dbReference type="NCBI Taxonomy" id="2478892"/>
    <lineage>
        <taxon>Eukaryota</taxon>
        <taxon>Metazoa</taxon>
        <taxon>Chordata</taxon>
        <taxon>Craniata</taxon>
        <taxon>Vertebrata</taxon>
        <taxon>Euteleostomi</taxon>
        <taxon>Archelosauria</taxon>
        <taxon>Archosauria</taxon>
        <taxon>Dinosauria</taxon>
        <taxon>Saurischia</taxon>
        <taxon>Theropoda</taxon>
        <taxon>Coelurosauria</taxon>
        <taxon>Aves</taxon>
        <taxon>Neognathae</taxon>
        <taxon>Neoaves</taxon>
        <taxon>Gruiformes</taxon>
        <taxon>Rallidae</taxon>
        <taxon>Atlantisia</taxon>
    </lineage>
</organism>
<feature type="compositionally biased region" description="Basic residues" evidence="6">
    <location>
        <begin position="136"/>
        <end position="146"/>
    </location>
</feature>
<dbReference type="InterPro" id="IPR000795">
    <property type="entry name" value="T_Tr_GTP-bd_dom"/>
</dbReference>
<protein>
    <submittedName>
        <fullName evidence="8">IF2P factor</fullName>
    </submittedName>
</protein>
<feature type="compositionally biased region" description="Basic and acidic residues" evidence="6">
    <location>
        <begin position="62"/>
        <end position="83"/>
    </location>
</feature>
<dbReference type="Pfam" id="PF00009">
    <property type="entry name" value="GTP_EFTU"/>
    <property type="match status" value="1"/>
</dbReference>
<evidence type="ECO:0000256" key="4">
    <source>
        <dbReference type="ARBA" id="ARBA00022917"/>
    </source>
</evidence>
<dbReference type="OrthoDB" id="4928at2759"/>
<feature type="compositionally biased region" description="Basic and acidic residues" evidence="6">
    <location>
        <begin position="147"/>
        <end position="167"/>
    </location>
</feature>
<accession>A0A7L3WQX6</accession>
<sequence>SAKDDIDIDALAAEIEGAGAAKDQEPQKSKGKKKKDKKKQDFDEDDILKELEELSLEAQGGKIDREPSAGKTENDNEESLSKQDKKRKGKSKKANLENDYDSEEVEDKDKKPKKAQKAKQDALSGSDDDDRETQVKKSKGKMQKSNKKQDLSEEDDANAKKSKERARAMSTGESGDESDEFSQTRKGQRKTQKPKSAPAAESGDDEEEPSFKVKTVAQKKAEKKERERKKREEEKAKLRKQKEKEELEGGKEPAKSKEPPKKSEEKASSEVVTSGPGEKGETPAGAEADDNEGDKKKKDKKKKKGEKEEKEKEKKKGPSKATVKAMQEALAKMKEEEERAKREEEERIRRLEELEAKRKEEERLEQERKERKKQKEKERKERLKKEGKLLTKAQREARARAEATLKLLQAQGVEVPSKDSVPKKRPIYEDKKKKKQQQPENKEGQPFCFIAISESVEVTSPAEDAVELEAPVKEETPLPVEPEEKEEEEETEDAGLDDWEAMVSDEDGEKGGHTKPVHIEVKEQNEMDEDEEEDDEEEEEDEESEESEDSEGSDDEDEKTSDEREADSQAVGKQSMEKKPSKEISSDSEYDSDDDRTKEERAYDKAKRRIEKRRAENSKNMNTEKLRAPVICVLGHVDTGKTKILDKLRHTHVQDSEAGGITQQIGATNVPLEAINEQTKMVKNFDRENIKIPGMLIIDTPGHESFSNLRNRGSSLCDIAILVVDIMHGLEPQTIESINLLKSKKCPFIVALNKVRHLFSLMVPDTDVAVTLKKQKKNTKDEFEERAKAIIVEFAKQGLNAALFYENKDPRTFVSLVPTSAHTGDGMGSLIALLVELTQTMLTKRLAECQELRAQVMEVKALPGMGTTIDVILINGRLKEGDTIIVPGVEGPIVTQIRGLLLPPPMKELRVKNQYEKHKEVVAAQGVKILGKDLEKTLAGLPLLVAYKEDEVPVLKDELIHELKQTLNAIKLEEKGVYVQASTLGSLEALLEFLKTSEVPVS</sequence>
<dbReference type="PANTHER" id="PTHR43381">
    <property type="entry name" value="TRANSLATION INITIATION FACTOR IF-2-RELATED"/>
    <property type="match status" value="1"/>
</dbReference>
<dbReference type="InterPro" id="IPR005225">
    <property type="entry name" value="Small_GTP-bd"/>
</dbReference>
<dbReference type="Gene3D" id="2.40.30.10">
    <property type="entry name" value="Translation factors"/>
    <property type="match status" value="1"/>
</dbReference>
<feature type="compositionally biased region" description="Basic and acidic residues" evidence="6">
    <location>
        <begin position="219"/>
        <end position="268"/>
    </location>
</feature>
<dbReference type="PANTHER" id="PTHR43381:SF4">
    <property type="entry name" value="EUKARYOTIC TRANSLATION INITIATION FACTOR 5B"/>
    <property type="match status" value="1"/>
</dbReference>
<feature type="compositionally biased region" description="Basic and acidic residues" evidence="6">
    <location>
        <begin position="305"/>
        <end position="316"/>
    </location>
</feature>
<feature type="compositionally biased region" description="Acidic residues" evidence="6">
    <location>
        <begin position="481"/>
        <end position="508"/>
    </location>
</feature>
<evidence type="ECO:0000259" key="7">
    <source>
        <dbReference type="PROSITE" id="PS51722"/>
    </source>
</evidence>
<feature type="compositionally biased region" description="Basic and acidic residues" evidence="6">
    <location>
        <begin position="575"/>
        <end position="585"/>
    </location>
</feature>
<dbReference type="Gene3D" id="3.40.50.10050">
    <property type="entry name" value="Translation initiation factor IF- 2, domain 3"/>
    <property type="match status" value="1"/>
</dbReference>
<feature type="compositionally biased region" description="Acidic residues" evidence="6">
    <location>
        <begin position="526"/>
        <end position="560"/>
    </location>
</feature>
<feature type="compositionally biased region" description="Basic and acidic residues" evidence="6">
    <location>
        <begin position="595"/>
        <end position="605"/>
    </location>
</feature>
<dbReference type="Gene3D" id="3.40.50.300">
    <property type="entry name" value="P-loop containing nucleotide triphosphate hydrolases"/>
    <property type="match status" value="1"/>
</dbReference>
<evidence type="ECO:0000313" key="9">
    <source>
        <dbReference type="Proteomes" id="UP000518911"/>
    </source>
</evidence>
<comment type="caution">
    <text evidence="8">The sequence shown here is derived from an EMBL/GenBank/DDBJ whole genome shotgun (WGS) entry which is preliminary data.</text>
</comment>
<dbReference type="InterPro" id="IPR036925">
    <property type="entry name" value="TIF_IF2_dom3_sf"/>
</dbReference>
<reference evidence="8 9" key="1">
    <citation type="submission" date="2019-09" db="EMBL/GenBank/DDBJ databases">
        <title>Bird 10,000 Genomes (B10K) Project - Family phase.</title>
        <authorList>
            <person name="Zhang G."/>
        </authorList>
    </citation>
    <scope>NUCLEOTIDE SEQUENCE [LARGE SCALE GENOMIC DNA]</scope>
    <source>
        <strain evidence="8">OUT-0055</strain>
        <tissue evidence="8">Blood</tissue>
    </source>
</reference>
<gene>
    <name evidence="8" type="primary">Eif5b</name>
    <name evidence="8" type="ORF">ATLROG_R07775</name>
</gene>
<evidence type="ECO:0000256" key="2">
    <source>
        <dbReference type="ARBA" id="ARBA00022540"/>
    </source>
</evidence>
<dbReference type="FunFam" id="3.40.50.300:FF:000112">
    <property type="entry name" value="Eukaryotic translation initiation factor 5B"/>
    <property type="match status" value="1"/>
</dbReference>
<proteinExistence type="inferred from homology"/>
<comment type="similarity">
    <text evidence="1">Belongs to the TRAFAC class translation factor GTPase superfamily. Classic translation factor GTPase family. IF-2 subfamily.</text>
</comment>
<keyword evidence="3" id="KW-0547">Nucleotide-binding</keyword>
<dbReference type="CDD" id="cd03703">
    <property type="entry name" value="aeIF5B_II"/>
    <property type="match status" value="1"/>
</dbReference>
<evidence type="ECO:0000256" key="6">
    <source>
        <dbReference type="SAM" id="MobiDB-lite"/>
    </source>
</evidence>
<dbReference type="FunFam" id="2.40.30.10:FF:000013">
    <property type="entry name" value="eukaryotic translation initiation factor 5B"/>
    <property type="match status" value="1"/>
</dbReference>
<dbReference type="AlphaFoldDB" id="A0A7L3WQX6"/>
<evidence type="ECO:0000256" key="3">
    <source>
        <dbReference type="ARBA" id="ARBA00022741"/>
    </source>
</evidence>
<feature type="non-terminal residue" evidence="8">
    <location>
        <position position="1"/>
    </location>
</feature>
<dbReference type="InterPro" id="IPR015760">
    <property type="entry name" value="TIF_IF2"/>
</dbReference>
<feature type="compositionally biased region" description="Basic and acidic residues" evidence="6">
    <location>
        <begin position="416"/>
        <end position="431"/>
    </location>
</feature>
<evidence type="ECO:0000313" key="8">
    <source>
        <dbReference type="EMBL" id="NXV78413.1"/>
    </source>
</evidence>
<evidence type="ECO:0000256" key="1">
    <source>
        <dbReference type="ARBA" id="ARBA00007733"/>
    </source>
</evidence>
<dbReference type="SUPFAM" id="SSF52540">
    <property type="entry name" value="P-loop containing nucleoside triphosphate hydrolases"/>
    <property type="match status" value="1"/>
</dbReference>
<keyword evidence="2" id="KW-0396">Initiation factor</keyword>
<feature type="compositionally biased region" description="Basic and acidic residues" evidence="6">
    <location>
        <begin position="331"/>
        <end position="403"/>
    </location>
</feature>
<dbReference type="GO" id="GO:0005525">
    <property type="term" value="F:GTP binding"/>
    <property type="evidence" value="ECO:0007669"/>
    <property type="project" value="UniProtKB-KW"/>
</dbReference>
<evidence type="ECO:0000256" key="5">
    <source>
        <dbReference type="ARBA" id="ARBA00023134"/>
    </source>
</evidence>
<dbReference type="GO" id="GO:0005739">
    <property type="term" value="C:mitochondrion"/>
    <property type="evidence" value="ECO:0007669"/>
    <property type="project" value="TreeGrafter"/>
</dbReference>